<keyword evidence="3" id="KW-1185">Reference proteome</keyword>
<reference evidence="2 3" key="1">
    <citation type="journal article" date="2020" name="Microb. Ecol.">
        <title>Ecogenomics of the Marine Benthic Filamentous Cyanobacterium Adonisia.</title>
        <authorList>
            <person name="Walter J.M."/>
            <person name="Coutinho F.H."/>
            <person name="Leomil L."/>
            <person name="Hargreaves P.I."/>
            <person name="Campeao M.E."/>
            <person name="Vieira V.V."/>
            <person name="Silva B.S."/>
            <person name="Fistarol G.O."/>
            <person name="Salomon P.S."/>
            <person name="Sawabe T."/>
            <person name="Mino S."/>
            <person name="Hosokawa M."/>
            <person name="Miyashita H."/>
            <person name="Maruyama F."/>
            <person name="van Verk M.C."/>
            <person name="Dutilh B.E."/>
            <person name="Thompson C.C."/>
            <person name="Thompson F.L."/>
        </authorList>
    </citation>
    <scope>NUCLEOTIDE SEQUENCE [LARGE SCALE GENOMIC DNA]</scope>
    <source>
        <strain evidence="2 3">CCMR0081</strain>
    </source>
</reference>
<evidence type="ECO:0000256" key="1">
    <source>
        <dbReference type="SAM" id="MobiDB-lite"/>
    </source>
</evidence>
<proteinExistence type="predicted"/>
<dbReference type="AlphaFoldDB" id="A0A6M0RFJ8"/>
<name>A0A6M0RFJ8_9CYAN</name>
<feature type="region of interest" description="Disordered" evidence="1">
    <location>
        <begin position="89"/>
        <end position="152"/>
    </location>
</feature>
<dbReference type="Proteomes" id="UP000481033">
    <property type="component" value="Unassembled WGS sequence"/>
</dbReference>
<accession>A0A6M0RFJ8</accession>
<gene>
    <name evidence="2" type="ORF">DXZ20_03075</name>
</gene>
<protein>
    <submittedName>
        <fullName evidence="2">Uncharacterized protein</fullName>
    </submittedName>
</protein>
<dbReference type="EMBL" id="QXHD01000003">
    <property type="protein sequence ID" value="NEZ54690.1"/>
    <property type="molecule type" value="Genomic_DNA"/>
</dbReference>
<dbReference type="RefSeq" id="WP_163696341.1">
    <property type="nucleotide sequence ID" value="NZ_QXHD01000003.1"/>
</dbReference>
<comment type="caution">
    <text evidence="2">The sequence shown here is derived from an EMBL/GenBank/DDBJ whole genome shotgun (WGS) entry which is preliminary data.</text>
</comment>
<organism evidence="2 3">
    <name type="scientific">Adonisia turfae CCMR0081</name>
    <dbReference type="NCBI Taxonomy" id="2292702"/>
    <lineage>
        <taxon>Bacteria</taxon>
        <taxon>Bacillati</taxon>
        <taxon>Cyanobacteriota</taxon>
        <taxon>Adonisia</taxon>
        <taxon>Adonisia turfae</taxon>
    </lineage>
</organism>
<evidence type="ECO:0000313" key="3">
    <source>
        <dbReference type="Proteomes" id="UP000481033"/>
    </source>
</evidence>
<sequence>MVKTLISYTLAAGILTPPVILGNQPTEPDAQPLTSDYPLIQAAQPVQIDKPIPHNLPTVVPPPPAIVPIPQTIAPQFVTYRPERVPVASTSESLPLPEPPAPVGQEPTEFALSEPHIPTDSPDVTSEAVSLLPPSPTIENSDVETPETPDSSTDLTVLRDVTPQAHISSTAPLSAYDIMSGERLWETTESLTVQASNHQVLLDDQAHTELILIVPNNESITVNGTDYPGGLIIRAQEDELYVINYLSGDQMMTIQPEVVSTITSLSEQTVTLIAQSEPAHHWYDLDGRLPEQPPQIARRGSP</sequence>
<evidence type="ECO:0000313" key="2">
    <source>
        <dbReference type="EMBL" id="NEZ54690.1"/>
    </source>
</evidence>